<evidence type="ECO:0000256" key="6">
    <source>
        <dbReference type="PIRNR" id="PIRNR002854"/>
    </source>
</evidence>
<dbReference type="EMBL" id="JGYK01000001">
    <property type="protein sequence ID" value="KFI40344.1"/>
    <property type="molecule type" value="Genomic_DNA"/>
</dbReference>
<evidence type="ECO:0000256" key="3">
    <source>
        <dbReference type="ARBA" id="ARBA00023136"/>
    </source>
</evidence>
<evidence type="ECO:0000256" key="7">
    <source>
        <dbReference type="PIRSR" id="PIRSR002854-1"/>
    </source>
</evidence>
<comment type="subcellular location">
    <subcellularLocation>
        <location evidence="1">Membrane</location>
        <topology evidence="1">Lipid-anchor</topology>
    </subcellularLocation>
</comment>
<dbReference type="eggNOG" id="COG1464">
    <property type="taxonomic scope" value="Bacteria"/>
</dbReference>
<sequence length="292" mass="31700">MGTVKSARGKRKAKVELAVLSALIVVALVAVCGVSYRLHGGGQDETEVKIAVIGSSDDQIWKAVQAEMDRRGDKIHVTLKPFQDAIYVNQALNNREVDLNAAQHYAFLENDSKTNGYHLAVLGDTYISPMNLYSKRYKRVSDIPEGAKVAIPNNATNMGRALKVLERAGLITLRDPNTTTPVPEDVRDNPKHLTIEQTDPAGIINLLPDYGGGVVNANFVVDAGMKVTDAIFQVPYDLKDPANHPYVNIIVANADRKDDPVLRKVVAAYHTKAVADTINSIYKGAAVPAFTA</sequence>
<evidence type="ECO:0000313" key="9">
    <source>
        <dbReference type="Proteomes" id="UP000029015"/>
    </source>
</evidence>
<dbReference type="AlphaFoldDB" id="A0A086Z1E4"/>
<dbReference type="SUPFAM" id="SSF53850">
    <property type="entry name" value="Periplasmic binding protein-like II"/>
    <property type="match status" value="1"/>
</dbReference>
<feature type="lipid moiety-binding region" description="S-diacylglycerol cysteine" evidence="7">
    <location>
        <position position="32"/>
    </location>
</feature>
<accession>A0A086Z1E4</accession>
<dbReference type="Proteomes" id="UP000029015">
    <property type="component" value="Unassembled WGS sequence"/>
</dbReference>
<keyword evidence="3" id="KW-0472">Membrane</keyword>
<evidence type="ECO:0000256" key="5">
    <source>
        <dbReference type="ARBA" id="ARBA00023288"/>
    </source>
</evidence>
<keyword evidence="5 6" id="KW-0449">Lipoprotein</keyword>
<dbReference type="Pfam" id="PF03180">
    <property type="entry name" value="Lipoprotein_9"/>
    <property type="match status" value="1"/>
</dbReference>
<dbReference type="InterPro" id="IPR004872">
    <property type="entry name" value="Lipoprotein_NlpA"/>
</dbReference>
<comment type="caution">
    <text evidence="8">The sequence shown here is derived from an EMBL/GenBank/DDBJ whole genome shotgun (WGS) entry which is preliminary data.</text>
</comment>
<dbReference type="RefSeq" id="WP_033504801.1">
    <property type="nucleotide sequence ID" value="NZ_CP011786.1"/>
</dbReference>
<organism evidence="8 9">
    <name type="scientific">Bifidobacterium actinocoloniiforme DSM 22766</name>
    <dbReference type="NCBI Taxonomy" id="1437605"/>
    <lineage>
        <taxon>Bacteria</taxon>
        <taxon>Bacillati</taxon>
        <taxon>Actinomycetota</taxon>
        <taxon>Actinomycetes</taxon>
        <taxon>Bifidobacteriales</taxon>
        <taxon>Bifidobacteriaceae</taxon>
        <taxon>Bifidobacterium</taxon>
    </lineage>
</organism>
<reference evidence="8 9" key="1">
    <citation type="submission" date="2014-03" db="EMBL/GenBank/DDBJ databases">
        <title>Genomics of Bifidobacteria.</title>
        <authorList>
            <person name="Ventura M."/>
            <person name="Milani C."/>
            <person name="Lugli G.A."/>
        </authorList>
    </citation>
    <scope>NUCLEOTIDE SEQUENCE [LARGE SCALE GENOMIC DNA]</scope>
    <source>
        <strain evidence="8 9">DSM 22766</strain>
    </source>
</reference>
<keyword evidence="9" id="KW-1185">Reference proteome</keyword>
<keyword evidence="4" id="KW-0564">Palmitate</keyword>
<proteinExistence type="inferred from homology"/>
<dbReference type="GO" id="GO:0016020">
    <property type="term" value="C:membrane"/>
    <property type="evidence" value="ECO:0007669"/>
    <property type="project" value="UniProtKB-SubCell"/>
</dbReference>
<name>A0A086Z1E4_9BIFI</name>
<dbReference type="PANTHER" id="PTHR30429">
    <property type="entry name" value="D-METHIONINE-BINDING LIPOPROTEIN METQ"/>
    <property type="match status" value="1"/>
</dbReference>
<keyword evidence="2" id="KW-0732">Signal</keyword>
<gene>
    <name evidence="8" type="ORF">BACT_1046</name>
</gene>
<dbReference type="Gene3D" id="3.40.190.10">
    <property type="entry name" value="Periplasmic binding protein-like II"/>
    <property type="match status" value="2"/>
</dbReference>
<protein>
    <recommendedName>
        <fullName evidence="6">Lipoprotein</fullName>
    </recommendedName>
</protein>
<dbReference type="STRING" id="1437605.AB656_03840"/>
<evidence type="ECO:0000256" key="2">
    <source>
        <dbReference type="ARBA" id="ARBA00022729"/>
    </source>
</evidence>
<comment type="similarity">
    <text evidence="6">Belongs to the nlpA lipoprotein family.</text>
</comment>
<evidence type="ECO:0000313" key="8">
    <source>
        <dbReference type="EMBL" id="KFI40344.1"/>
    </source>
</evidence>
<dbReference type="PANTHER" id="PTHR30429:SF3">
    <property type="entry name" value="LIPOPROTEIN"/>
    <property type="match status" value="1"/>
</dbReference>
<dbReference type="PIRSF" id="PIRSF002854">
    <property type="entry name" value="MetQ"/>
    <property type="match status" value="1"/>
</dbReference>
<evidence type="ECO:0000256" key="4">
    <source>
        <dbReference type="ARBA" id="ARBA00023139"/>
    </source>
</evidence>
<evidence type="ECO:0000256" key="1">
    <source>
        <dbReference type="ARBA" id="ARBA00004635"/>
    </source>
</evidence>